<dbReference type="Pfam" id="PF14397">
    <property type="entry name" value="ATPgrasp_ST"/>
    <property type="match status" value="1"/>
</dbReference>
<dbReference type="EMBL" id="LNQE01000926">
    <property type="protein sequence ID" value="KUG23008.1"/>
    <property type="molecule type" value="Genomic_DNA"/>
</dbReference>
<dbReference type="SUPFAM" id="SSF56059">
    <property type="entry name" value="Glutathione synthetase ATP-binding domain-like"/>
    <property type="match status" value="1"/>
</dbReference>
<gene>
    <name evidence="2" type="ORF">ASZ90_007181</name>
</gene>
<name>A0A0W8FQ35_9ZZZZ</name>
<dbReference type="GO" id="GO:0016740">
    <property type="term" value="F:transferase activity"/>
    <property type="evidence" value="ECO:0007669"/>
    <property type="project" value="UniProtKB-KW"/>
</dbReference>
<keyword evidence="2" id="KW-0808">Transferase</keyword>
<accession>A0A0W8FQ35</accession>
<organism evidence="2">
    <name type="scientific">hydrocarbon metagenome</name>
    <dbReference type="NCBI Taxonomy" id="938273"/>
    <lineage>
        <taxon>unclassified sequences</taxon>
        <taxon>metagenomes</taxon>
        <taxon>ecological metagenomes</taxon>
    </lineage>
</organism>
<evidence type="ECO:0000259" key="1">
    <source>
        <dbReference type="Pfam" id="PF14397"/>
    </source>
</evidence>
<protein>
    <submittedName>
        <fullName evidence="2">Putative hexapeptide transferase family protein</fullName>
    </submittedName>
</protein>
<feature type="domain" description="Alpha-L-glutamate ligase-related protein ATP-grasp" evidence="1">
    <location>
        <begin position="95"/>
        <end position="349"/>
    </location>
</feature>
<comment type="caution">
    <text evidence="2">The sequence shown here is derived from an EMBL/GenBank/DDBJ whole genome shotgun (WGS) entry which is preliminary data.</text>
</comment>
<evidence type="ECO:0000313" key="2">
    <source>
        <dbReference type="EMBL" id="KUG23008.1"/>
    </source>
</evidence>
<proteinExistence type="predicted"/>
<sequence>MDNILNRFGINKVPDEHGQGIIRRLRRLWRFYGMARWDIRTNVSLPIRDTFRAWRYGFSRWSYFLYQLNHHDPRLYVNDRVQFLDIDRINGLHRPACNQKVIFSRYIENLGAPCPYIHAVIVGGQIHLLSGDETAEIQWLYQLLEEYPPGLVLKPIVGCEGFGVTFLRHVETDYEINGRPATKDDVRNVVEKLDNYLITDFAVQHEYAAGLYARTTNTMRLLTLWDDETGRPFLAASVHRIGTARSYPVDNFKMGAGGLTAHIDPETGILGCGVHRSDAGPIQHHDHHPETGNPIKGVQVPRWHETVADILRFSARMPYLLLIGWDVIMTPDGYRIIETNPSSGLFVIQATMPLLADKRVKRFFEIHHCIRVSS</sequence>
<dbReference type="AlphaFoldDB" id="A0A0W8FQ35"/>
<reference evidence="2" key="1">
    <citation type="journal article" date="2015" name="Proc. Natl. Acad. Sci. U.S.A.">
        <title>Networks of energetic and metabolic interactions define dynamics in microbial communities.</title>
        <authorList>
            <person name="Embree M."/>
            <person name="Liu J.K."/>
            <person name="Al-Bassam M.M."/>
            <person name="Zengler K."/>
        </authorList>
    </citation>
    <scope>NUCLEOTIDE SEQUENCE</scope>
</reference>
<dbReference type="InterPro" id="IPR039523">
    <property type="entry name" value="RimK-rel_E_lig_ATP-grasp"/>
</dbReference>